<proteinExistence type="predicted"/>
<dbReference type="GO" id="GO:0032259">
    <property type="term" value="P:methylation"/>
    <property type="evidence" value="ECO:0007669"/>
    <property type="project" value="UniProtKB-KW"/>
</dbReference>
<dbReference type="InterPro" id="IPR029063">
    <property type="entry name" value="SAM-dependent_MTases_sf"/>
</dbReference>
<dbReference type="SUPFAM" id="SSF53335">
    <property type="entry name" value="S-adenosyl-L-methionine-dependent methyltransferases"/>
    <property type="match status" value="1"/>
</dbReference>
<sequence length="173" mass="20174">MSDKRFNPEHAHVLWSEKRQKLLPSEEVIQFLELKETDKVADLGAGNGYFTLQIARKTKQKVYAVDIEQKMLDQLKEHADLNKVTNIHYVVSDIETIKLDDNMIDKAFVAFAIHEVNSHEKVKKEIKRVLKNQGQIVIIEWEKNEFDMGPSIDEKISSHHMSKVLKNHDLRLM</sequence>
<evidence type="ECO:0000313" key="2">
    <source>
        <dbReference type="EMBL" id="SES68774.1"/>
    </source>
</evidence>
<dbReference type="CDD" id="cd02440">
    <property type="entry name" value="AdoMet_MTases"/>
    <property type="match status" value="1"/>
</dbReference>
<dbReference type="AlphaFoldDB" id="A0A1H9YJL4"/>
<dbReference type="Gene3D" id="3.40.50.150">
    <property type="entry name" value="Vaccinia Virus protein VP39"/>
    <property type="match status" value="1"/>
</dbReference>
<accession>A0A1H9YJL4</accession>
<gene>
    <name evidence="2" type="ORF">SAMN05421676_101177</name>
</gene>
<dbReference type="GO" id="GO:0008757">
    <property type="term" value="F:S-adenosylmethionine-dependent methyltransferase activity"/>
    <property type="evidence" value="ECO:0007669"/>
    <property type="project" value="InterPro"/>
</dbReference>
<evidence type="ECO:0000259" key="1">
    <source>
        <dbReference type="Pfam" id="PF08241"/>
    </source>
</evidence>
<reference evidence="3" key="1">
    <citation type="submission" date="2016-10" db="EMBL/GenBank/DDBJ databases">
        <authorList>
            <person name="Varghese N."/>
            <person name="Submissions S."/>
        </authorList>
    </citation>
    <scope>NUCLEOTIDE SEQUENCE [LARGE SCALE GENOMIC DNA]</scope>
    <source>
        <strain evidence="3">CGMCC 1.3566</strain>
    </source>
</reference>
<dbReference type="RefSeq" id="WP_177167113.1">
    <property type="nucleotide sequence ID" value="NZ_FOHJ01000001.1"/>
</dbReference>
<dbReference type="InterPro" id="IPR013216">
    <property type="entry name" value="Methyltransf_11"/>
</dbReference>
<dbReference type="PANTHER" id="PTHR43591">
    <property type="entry name" value="METHYLTRANSFERASE"/>
    <property type="match status" value="1"/>
</dbReference>
<dbReference type="Proteomes" id="UP000199095">
    <property type="component" value="Unassembled WGS sequence"/>
</dbReference>
<evidence type="ECO:0000313" key="3">
    <source>
        <dbReference type="Proteomes" id="UP000199095"/>
    </source>
</evidence>
<feature type="domain" description="Methyltransferase type 11" evidence="1">
    <location>
        <begin position="42"/>
        <end position="138"/>
    </location>
</feature>
<keyword evidence="2" id="KW-0808">Transferase</keyword>
<dbReference type="EMBL" id="FOHJ01000001">
    <property type="protein sequence ID" value="SES68774.1"/>
    <property type="molecule type" value="Genomic_DNA"/>
</dbReference>
<dbReference type="PANTHER" id="PTHR43591:SF24">
    <property type="entry name" value="2-METHOXY-6-POLYPRENYL-1,4-BENZOQUINOL METHYLASE, MITOCHONDRIAL"/>
    <property type="match status" value="1"/>
</dbReference>
<dbReference type="Pfam" id="PF08241">
    <property type="entry name" value="Methyltransf_11"/>
    <property type="match status" value="1"/>
</dbReference>
<dbReference type="STRING" id="237682.SAMN05421676_101177"/>
<keyword evidence="2" id="KW-0489">Methyltransferase</keyword>
<protein>
    <submittedName>
        <fullName evidence="2">Methyltransferase domain-containing protein</fullName>
    </submittedName>
</protein>
<organism evidence="2 3">
    <name type="scientific">Salinibacillus kushneri</name>
    <dbReference type="NCBI Taxonomy" id="237682"/>
    <lineage>
        <taxon>Bacteria</taxon>
        <taxon>Bacillati</taxon>
        <taxon>Bacillota</taxon>
        <taxon>Bacilli</taxon>
        <taxon>Bacillales</taxon>
        <taxon>Bacillaceae</taxon>
        <taxon>Salinibacillus</taxon>
    </lineage>
</organism>
<keyword evidence="3" id="KW-1185">Reference proteome</keyword>
<name>A0A1H9YJL4_9BACI</name>